<sequence>MNSKNLEQLLNINKFLSTTPPPNIHSVQDYVSTINISGIFSITFDTPHETLPPLTNIDNTAEKILHLQYPHLTSAAVFSNGDCLLNSISLIFNANQINSLPSPDQNIDIEMRDVQSDGNENIPFNILESEKCISDGSDIVEFNSNVDDNDGESSSSSSYTTNNEKNVRKKQTRNSQKRIMKLDHIKDKRLQNHPKVNKIITRNEVQYEKHLEYLQRIGGIIHYGGAPRVEVLAKELFPIKFDKNFSWKRLTNNEKIKLENELVARAKWRNDFNSNCIRSVKCKITTTNKGRICKKYMKLNSNKILMNAIERPIPKIENRKFTPKFIIKKNPIFKYLNDSNLNELYYSVDSKQDSFWPILAEKGRQGVFKNKKVFEGLCKVMLEIANREQNNKGNQNLQYTENFANFTTILASLGTRGYKLFKQNLAGRTLRNIRLHHAQSDDAIINTELCYENMVRFKRFADSLNYNGPVAAMTDNTKLKERLSYSATLGCVIGSTLSTSETKASNYKEIIAIIDKIKVKNAIAKQVRVYLLQIPLPKIPPIVIVYNQNKSQDHSKDGLFIYLFIIGELIDAYQSRTISHNERLRMAILAESLILLILAYRDYYPSVPLLQSIPKIMHMFRTHTNASLAKINAEKTSAEGYITNYYEDTIADNIHLTIYPTDDEIHLIIHEAHEQAIAFAKVLEFIGYKNLFYDSTFNTHVLACESDLLDDDLNQDHDDLSQDDDLNQDDDGLEEINKADCELNEISKAAELVSTYNIFNLEKTDDLEQSQIDYIYGQSDKKIIQKSSDIFQTGVLSSGELDISYLISQRRKHEAYSNQRMERIYVAHDSALNLNPNKINNINTFRSIEKISKCPSFAKH</sequence>
<dbReference type="OrthoDB" id="2410809at2759"/>
<dbReference type="AlphaFoldDB" id="A0A915YUP8"/>
<organism evidence="2 3">
    <name type="scientific">Rhizophagus irregularis</name>
    <dbReference type="NCBI Taxonomy" id="588596"/>
    <lineage>
        <taxon>Eukaryota</taxon>
        <taxon>Fungi</taxon>
        <taxon>Fungi incertae sedis</taxon>
        <taxon>Mucoromycota</taxon>
        <taxon>Glomeromycotina</taxon>
        <taxon>Glomeromycetes</taxon>
        <taxon>Glomerales</taxon>
        <taxon>Glomeraceae</taxon>
        <taxon>Rhizophagus</taxon>
    </lineage>
</organism>
<dbReference type="Proteomes" id="UP000684084">
    <property type="component" value="Unassembled WGS sequence"/>
</dbReference>
<evidence type="ECO:0000313" key="3">
    <source>
        <dbReference type="Proteomes" id="UP000684084"/>
    </source>
</evidence>
<feature type="compositionally biased region" description="Basic residues" evidence="1">
    <location>
        <begin position="167"/>
        <end position="176"/>
    </location>
</feature>
<comment type="caution">
    <text evidence="2">The sequence shown here is derived from an EMBL/GenBank/DDBJ whole genome shotgun (WGS) entry which is preliminary data.</text>
</comment>
<evidence type="ECO:0000256" key="1">
    <source>
        <dbReference type="SAM" id="MobiDB-lite"/>
    </source>
</evidence>
<dbReference type="VEuPathDB" id="FungiDB:RhiirFUN_004585"/>
<dbReference type="EMBL" id="CAGKOT010000005">
    <property type="protein sequence ID" value="CAB5343812.1"/>
    <property type="molecule type" value="Genomic_DNA"/>
</dbReference>
<protein>
    <submittedName>
        <fullName evidence="2">Uncharacterized protein</fullName>
    </submittedName>
</protein>
<gene>
    <name evidence="2" type="ORF">CHRIB12_LOCUS3891</name>
</gene>
<feature type="region of interest" description="Disordered" evidence="1">
    <location>
        <begin position="143"/>
        <end position="176"/>
    </location>
</feature>
<dbReference type="VEuPathDB" id="FungiDB:RhiirFUN_024382"/>
<evidence type="ECO:0000313" key="2">
    <source>
        <dbReference type="EMBL" id="CAB5343812.1"/>
    </source>
</evidence>
<accession>A0A915YUP8</accession>
<name>A0A915YUP8_9GLOM</name>
<reference evidence="2" key="1">
    <citation type="submission" date="2020-05" db="EMBL/GenBank/DDBJ databases">
        <authorList>
            <person name="Rincon C."/>
            <person name="Sanders R I."/>
            <person name="Robbins C."/>
            <person name="Chaturvedi A."/>
        </authorList>
    </citation>
    <scope>NUCLEOTIDE SEQUENCE</scope>
    <source>
        <strain evidence="2">CHB12</strain>
    </source>
</reference>
<proteinExistence type="predicted"/>